<sequence length="534" mass="61462">MNQHSKQYPLSVVMIVKNEAKNLAISLPALDGLADEIIILDSGSTDNSREIAEQYGAKWHVNTDWQGFGRQRQLAQSHATGEWILALDADEEITDELKQSILAVIKNPPNDTVYGIKRIDCIFGHEIDNRLWAVKAHWRLYPKKYNYDNNLVHESVVLNGASTATLDGFMRHHTADTPLFWLTKRLEYAKAWADDRHRQGKKGKFSKVILNPFWAFFKQYFVDGRFLQGRYGLIYSLMFTQYTFNKYAILYDLTHNQAEQAFLKSVEFAKNLTPIDLTNKKSTLSLVMICKNESKHLKACLDTVHDLVDEIIILDSGSTDDTRKIAESFGAKWHTNTDWQGFGKQRQLAQSYATSDYVLVLDADERLDQELRQSIADILRQPVQTDKVFAIARVNTFCGVEVQPRSWYTDKLARLYARTQFKYSDLEVHESLDQQGVPSVVLKGYLPHITNDNLHHFLVKNIRYSHDWAKEKHTKGKTVSMAGLLVRSWFSFVREHVIRADFMGGAYGYILAVASLGYTLDKYIMLWQMNKENP</sequence>
<dbReference type="InterPro" id="IPR001173">
    <property type="entry name" value="Glyco_trans_2-like"/>
</dbReference>
<dbReference type="PANTHER" id="PTHR43630">
    <property type="entry name" value="POLY-BETA-1,6-N-ACETYL-D-GLUCOSAMINE SYNTHASE"/>
    <property type="match status" value="1"/>
</dbReference>
<dbReference type="RefSeq" id="WP_115247389.1">
    <property type="nucleotide sequence ID" value="NZ_UGQC01000001.1"/>
</dbReference>
<reference evidence="3 4" key="1">
    <citation type="submission" date="2018-06" db="EMBL/GenBank/DDBJ databases">
        <authorList>
            <consortium name="Pathogen Informatics"/>
            <person name="Doyle S."/>
        </authorList>
    </citation>
    <scope>NUCLEOTIDE SEQUENCE [LARGE SCALE GENOMIC DNA]</scope>
    <source>
        <strain evidence="3 4">NCTC7911</strain>
    </source>
</reference>
<keyword evidence="4" id="KW-1185">Reference proteome</keyword>
<gene>
    <name evidence="3" type="primary">sunS</name>
    <name evidence="3" type="ORF">NCTC7911_00905</name>
</gene>
<organism evidence="3 4">
    <name type="scientific">Moraxella lacunata</name>
    <dbReference type="NCBI Taxonomy" id="477"/>
    <lineage>
        <taxon>Bacteria</taxon>
        <taxon>Pseudomonadati</taxon>
        <taxon>Pseudomonadota</taxon>
        <taxon>Gammaproteobacteria</taxon>
        <taxon>Moraxellales</taxon>
        <taxon>Moraxellaceae</taxon>
        <taxon>Moraxella</taxon>
    </lineage>
</organism>
<feature type="domain" description="Glycosyltransferase 2-like" evidence="2">
    <location>
        <begin position="285"/>
        <end position="381"/>
    </location>
</feature>
<name>A0A378QF41_MORLA</name>
<dbReference type="Pfam" id="PF00535">
    <property type="entry name" value="Glycos_transf_2"/>
    <property type="match status" value="2"/>
</dbReference>
<comment type="similarity">
    <text evidence="1">Belongs to the glycosyltransferase 2 family. WaaE/KdtX subfamily.</text>
</comment>
<keyword evidence="3" id="KW-0328">Glycosyltransferase</keyword>
<evidence type="ECO:0000259" key="2">
    <source>
        <dbReference type="Pfam" id="PF00535"/>
    </source>
</evidence>
<dbReference type="EMBL" id="UGQC01000001">
    <property type="protein sequence ID" value="STY99529.1"/>
    <property type="molecule type" value="Genomic_DNA"/>
</dbReference>
<dbReference type="EC" id="2.4.1.-" evidence="3"/>
<dbReference type="CDD" id="cd02511">
    <property type="entry name" value="Beta4Glucosyltransferase"/>
    <property type="match status" value="2"/>
</dbReference>
<evidence type="ECO:0000313" key="4">
    <source>
        <dbReference type="Proteomes" id="UP000254107"/>
    </source>
</evidence>
<keyword evidence="3" id="KW-0808">Transferase</keyword>
<dbReference type="GeneID" id="302269542"/>
<evidence type="ECO:0000313" key="3">
    <source>
        <dbReference type="EMBL" id="STY99529.1"/>
    </source>
</evidence>
<dbReference type="Gene3D" id="3.90.550.10">
    <property type="entry name" value="Spore Coat Polysaccharide Biosynthesis Protein SpsA, Chain A"/>
    <property type="match status" value="2"/>
</dbReference>
<protein>
    <submittedName>
        <fullName evidence="3">SPBc2 prophage-derived glycosyltransferase SunS</fullName>
        <ecNumber evidence="3">2.4.1.-</ecNumber>
    </submittedName>
</protein>
<accession>A0A378QF41</accession>
<feature type="domain" description="Glycosyltransferase 2-like" evidence="2">
    <location>
        <begin position="11"/>
        <end position="129"/>
    </location>
</feature>
<evidence type="ECO:0000256" key="1">
    <source>
        <dbReference type="ARBA" id="ARBA00038494"/>
    </source>
</evidence>
<dbReference type="InterPro" id="IPR029044">
    <property type="entry name" value="Nucleotide-diphossugar_trans"/>
</dbReference>
<dbReference type="Proteomes" id="UP000254107">
    <property type="component" value="Unassembled WGS sequence"/>
</dbReference>
<dbReference type="PANTHER" id="PTHR43630:SF2">
    <property type="entry name" value="GLYCOSYLTRANSFERASE"/>
    <property type="match status" value="1"/>
</dbReference>
<dbReference type="SUPFAM" id="SSF53448">
    <property type="entry name" value="Nucleotide-diphospho-sugar transferases"/>
    <property type="match status" value="2"/>
</dbReference>
<dbReference type="GO" id="GO:0016757">
    <property type="term" value="F:glycosyltransferase activity"/>
    <property type="evidence" value="ECO:0007669"/>
    <property type="project" value="UniProtKB-KW"/>
</dbReference>
<dbReference type="AlphaFoldDB" id="A0A378QF41"/>
<proteinExistence type="inferred from homology"/>